<comment type="function">
    <text evidence="8">Ligates lysine onto the cytidine present at position 34 of the AUA codon-specific tRNA(Ile) that contains the anticodon CAU, in an ATP-dependent manner. Cytidine is converted to lysidine, thus changing the amino acid specificity of the tRNA from methionine to isoleucine.</text>
</comment>
<evidence type="ECO:0000256" key="8">
    <source>
        <dbReference type="HAMAP-Rule" id="MF_01161"/>
    </source>
</evidence>
<dbReference type="GO" id="GO:0005524">
    <property type="term" value="F:ATP binding"/>
    <property type="evidence" value="ECO:0007669"/>
    <property type="project" value="UniProtKB-UniRule"/>
</dbReference>
<name>A0AAW7Z8U0_9ALTE</name>
<dbReference type="GO" id="GO:0006400">
    <property type="term" value="P:tRNA modification"/>
    <property type="evidence" value="ECO:0007669"/>
    <property type="project" value="UniProtKB-UniRule"/>
</dbReference>
<comment type="domain">
    <text evidence="8">The N-terminal region contains the highly conserved SGGXDS motif, predicted to be a P-loop motif involved in ATP binding.</text>
</comment>
<dbReference type="InterPro" id="IPR015262">
    <property type="entry name" value="tRNA_Ile_lys_synt_subst-bd"/>
</dbReference>
<comment type="similarity">
    <text evidence="8">Belongs to the tRNA(Ile)-lysidine synthase family.</text>
</comment>
<protein>
    <recommendedName>
        <fullName evidence="8">tRNA(Ile)-lysidine synthase</fullName>
        <ecNumber evidence="8">6.3.4.19</ecNumber>
    </recommendedName>
    <alternativeName>
        <fullName evidence="8">tRNA(Ile)-2-lysyl-cytidine synthase</fullName>
    </alternativeName>
    <alternativeName>
        <fullName evidence="8">tRNA(Ile)-lysidine synthetase</fullName>
    </alternativeName>
</protein>
<dbReference type="Pfam" id="PF09179">
    <property type="entry name" value="TilS"/>
    <property type="match status" value="1"/>
</dbReference>
<evidence type="ECO:0000313" key="12">
    <source>
        <dbReference type="Proteomes" id="UP000056750"/>
    </source>
</evidence>
<keyword evidence="12" id="KW-1185">Reference proteome</keyword>
<gene>
    <name evidence="8 11" type="primary">tilS</name>
    <name evidence="10" type="ORF">AVL57_06080</name>
    <name evidence="11" type="ORF">Q4527_18965</name>
</gene>
<sequence length="437" mass="48999">MSETVSHICESITTALANTSFEAPPLLVVAYSGGVDSSLLLYTLHAFREQTSTAVHAVHVHHGLSVNADTWLRHCQSECDKLSIPFNHYHVSVKSGARKSLEAEARDARYKVLHEFCHANNGVLLLGQHAEDQLETVLLQLKRGAGPQGLSGMGAQQWRNGVLTLRPMLALQKNDIVDAANRLDLQWVNDESNADDRYDRNFLRNQIIPALSERWPQLSNTALRSAQLCAEQTALVTEQAEIYLSQCLVTDTQLKGAELLTLSKNWQRAVLRQWFSKQSALLPSQAQLMQIENMLMAKQDAAPEVSFSWGKVARFNSDLYWLPKPNTQIPQSLDVRDTVDTELFWLREPLTLRVTNKLSGAVTIKMGVKGLRVKPKGAQVSKILKDWFKQWKVPTWERAEVPILFLDEEAVALVVNRKVVILETMPPTLAVEIVGVD</sequence>
<evidence type="ECO:0000259" key="9">
    <source>
        <dbReference type="SMART" id="SM00977"/>
    </source>
</evidence>
<dbReference type="RefSeq" id="WP_057793419.1">
    <property type="nucleotide sequence ID" value="NZ_CP013926.1"/>
</dbReference>
<evidence type="ECO:0000256" key="6">
    <source>
        <dbReference type="ARBA" id="ARBA00022840"/>
    </source>
</evidence>
<dbReference type="EC" id="6.3.4.19" evidence="8"/>
<dbReference type="EMBL" id="CP013926">
    <property type="protein sequence ID" value="AMJ73582.1"/>
    <property type="molecule type" value="Genomic_DNA"/>
</dbReference>
<evidence type="ECO:0000313" key="10">
    <source>
        <dbReference type="EMBL" id="AMJ73582.1"/>
    </source>
</evidence>
<keyword evidence="3 8" id="KW-0436">Ligase</keyword>
<dbReference type="InterPro" id="IPR012094">
    <property type="entry name" value="tRNA_Ile_lys_synt"/>
</dbReference>
<dbReference type="GO" id="GO:0032267">
    <property type="term" value="F:tRNA(Ile)-lysidine synthase activity"/>
    <property type="evidence" value="ECO:0007669"/>
    <property type="project" value="UniProtKB-EC"/>
</dbReference>
<dbReference type="KEGG" id="asq:AVL57_06080"/>
<dbReference type="Gene3D" id="3.40.50.620">
    <property type="entry name" value="HUPs"/>
    <property type="match status" value="1"/>
</dbReference>
<comment type="subcellular location">
    <subcellularLocation>
        <location evidence="1 8">Cytoplasm</location>
    </subcellularLocation>
</comment>
<dbReference type="AlphaFoldDB" id="A0AAW7Z8U0"/>
<dbReference type="SUPFAM" id="SSF82829">
    <property type="entry name" value="MesJ substrate recognition domain-like"/>
    <property type="match status" value="1"/>
</dbReference>
<keyword evidence="4 8" id="KW-0819">tRNA processing</keyword>
<evidence type="ECO:0000256" key="5">
    <source>
        <dbReference type="ARBA" id="ARBA00022741"/>
    </source>
</evidence>
<proteinExistence type="inferred from homology"/>
<evidence type="ECO:0000313" key="13">
    <source>
        <dbReference type="Proteomes" id="UP001170717"/>
    </source>
</evidence>
<dbReference type="Pfam" id="PF11734">
    <property type="entry name" value="TilS_C"/>
    <property type="match status" value="1"/>
</dbReference>
<dbReference type="InterPro" id="IPR011063">
    <property type="entry name" value="TilS/TtcA_N"/>
</dbReference>
<feature type="binding site" evidence="8">
    <location>
        <begin position="32"/>
        <end position="37"/>
    </location>
    <ligand>
        <name>ATP</name>
        <dbReference type="ChEBI" id="CHEBI:30616"/>
    </ligand>
</feature>
<comment type="catalytic activity">
    <reaction evidence="7 8">
        <text>cytidine(34) in tRNA(Ile2) + L-lysine + ATP = lysidine(34) in tRNA(Ile2) + AMP + diphosphate + H(+)</text>
        <dbReference type="Rhea" id="RHEA:43744"/>
        <dbReference type="Rhea" id="RHEA-COMP:10625"/>
        <dbReference type="Rhea" id="RHEA-COMP:10670"/>
        <dbReference type="ChEBI" id="CHEBI:15378"/>
        <dbReference type="ChEBI" id="CHEBI:30616"/>
        <dbReference type="ChEBI" id="CHEBI:32551"/>
        <dbReference type="ChEBI" id="CHEBI:33019"/>
        <dbReference type="ChEBI" id="CHEBI:82748"/>
        <dbReference type="ChEBI" id="CHEBI:83665"/>
        <dbReference type="ChEBI" id="CHEBI:456215"/>
        <dbReference type="EC" id="6.3.4.19"/>
    </reaction>
</comment>
<accession>A0AAW7Z8U0</accession>
<dbReference type="SUPFAM" id="SSF52402">
    <property type="entry name" value="Adenine nucleotide alpha hydrolases-like"/>
    <property type="match status" value="1"/>
</dbReference>
<organism evidence="11 13">
    <name type="scientific">Alteromonas stellipolaris</name>
    <dbReference type="NCBI Taxonomy" id="233316"/>
    <lineage>
        <taxon>Bacteria</taxon>
        <taxon>Pseudomonadati</taxon>
        <taxon>Pseudomonadota</taxon>
        <taxon>Gammaproteobacteria</taxon>
        <taxon>Alteromonadales</taxon>
        <taxon>Alteromonadaceae</taxon>
        <taxon>Alteromonas/Salinimonas group</taxon>
        <taxon>Alteromonas</taxon>
    </lineage>
</organism>
<reference evidence="11" key="2">
    <citation type="submission" date="2023-07" db="EMBL/GenBank/DDBJ databases">
        <title>Genome content predicts the carbon catabolic preferences of heterotrophic bacteria.</title>
        <authorList>
            <person name="Gralka M."/>
        </authorList>
    </citation>
    <scope>NUCLEOTIDE SEQUENCE</scope>
    <source>
        <strain evidence="11">F2M12</strain>
    </source>
</reference>
<evidence type="ECO:0000256" key="3">
    <source>
        <dbReference type="ARBA" id="ARBA00022598"/>
    </source>
</evidence>
<evidence type="ECO:0000256" key="2">
    <source>
        <dbReference type="ARBA" id="ARBA00022490"/>
    </source>
</evidence>
<dbReference type="InterPro" id="IPR012795">
    <property type="entry name" value="tRNA_Ile_lys_synt_N"/>
</dbReference>
<dbReference type="NCBIfam" id="TIGR02433">
    <property type="entry name" value="lysidine_TilS_C"/>
    <property type="match status" value="1"/>
</dbReference>
<dbReference type="Proteomes" id="UP001170717">
    <property type="component" value="Unassembled WGS sequence"/>
</dbReference>
<evidence type="ECO:0000256" key="4">
    <source>
        <dbReference type="ARBA" id="ARBA00022694"/>
    </source>
</evidence>
<dbReference type="SMART" id="SM00977">
    <property type="entry name" value="TilS_C"/>
    <property type="match status" value="1"/>
</dbReference>
<dbReference type="Gene3D" id="1.20.59.20">
    <property type="match status" value="1"/>
</dbReference>
<dbReference type="CDD" id="cd01992">
    <property type="entry name" value="TilS_N"/>
    <property type="match status" value="1"/>
</dbReference>
<dbReference type="Pfam" id="PF01171">
    <property type="entry name" value="ATP_bind_3"/>
    <property type="match status" value="1"/>
</dbReference>
<dbReference type="InterPro" id="IPR014729">
    <property type="entry name" value="Rossmann-like_a/b/a_fold"/>
</dbReference>
<keyword evidence="6 8" id="KW-0067">ATP-binding</keyword>
<keyword evidence="5 8" id="KW-0547">Nucleotide-binding</keyword>
<feature type="domain" description="Lysidine-tRNA(Ile) synthetase C-terminal" evidence="9">
    <location>
        <begin position="362"/>
        <end position="421"/>
    </location>
</feature>
<dbReference type="PANTHER" id="PTHR43033">
    <property type="entry name" value="TRNA(ILE)-LYSIDINE SYNTHASE-RELATED"/>
    <property type="match status" value="1"/>
</dbReference>
<evidence type="ECO:0000256" key="1">
    <source>
        <dbReference type="ARBA" id="ARBA00004496"/>
    </source>
</evidence>
<dbReference type="PANTHER" id="PTHR43033:SF1">
    <property type="entry name" value="TRNA(ILE)-LYSIDINE SYNTHASE-RELATED"/>
    <property type="match status" value="1"/>
</dbReference>
<dbReference type="EMBL" id="JAUOQI010000020">
    <property type="protein sequence ID" value="MDO6579488.1"/>
    <property type="molecule type" value="Genomic_DNA"/>
</dbReference>
<keyword evidence="2 8" id="KW-0963">Cytoplasm</keyword>
<evidence type="ECO:0000313" key="11">
    <source>
        <dbReference type="EMBL" id="MDO6579488.1"/>
    </source>
</evidence>
<dbReference type="GO" id="GO:0005737">
    <property type="term" value="C:cytoplasm"/>
    <property type="evidence" value="ECO:0007669"/>
    <property type="project" value="UniProtKB-SubCell"/>
</dbReference>
<dbReference type="SUPFAM" id="SSF56037">
    <property type="entry name" value="PheT/TilS domain"/>
    <property type="match status" value="1"/>
</dbReference>
<dbReference type="NCBIfam" id="TIGR02432">
    <property type="entry name" value="lysidine_TilS_N"/>
    <property type="match status" value="1"/>
</dbReference>
<dbReference type="HAMAP" id="MF_01161">
    <property type="entry name" value="tRNA_Ile_lys_synt"/>
    <property type="match status" value="1"/>
</dbReference>
<dbReference type="InterPro" id="IPR012796">
    <property type="entry name" value="Lysidine-tRNA-synth_C"/>
</dbReference>
<reference evidence="10 12" key="1">
    <citation type="submission" date="2015-12" db="EMBL/GenBank/DDBJ databases">
        <title>Intraspecies pangenome expansion in the marine bacterium Alteromonas.</title>
        <authorList>
            <person name="Lopez-Perez M."/>
            <person name="Rodriguez-Valera F."/>
        </authorList>
    </citation>
    <scope>NUCLEOTIDE SEQUENCE [LARGE SCALE GENOMIC DNA]</scope>
    <source>
        <strain evidence="10 12">LMG 21861</strain>
    </source>
</reference>
<evidence type="ECO:0000256" key="7">
    <source>
        <dbReference type="ARBA" id="ARBA00048539"/>
    </source>
</evidence>
<dbReference type="Proteomes" id="UP000056750">
    <property type="component" value="Chromosome"/>
</dbReference>